<dbReference type="Gene3D" id="3.40.1170.10">
    <property type="entry name" value="DNA repair protein MutS, domain I"/>
    <property type="match status" value="1"/>
</dbReference>
<dbReference type="OrthoDB" id="2534523at2759"/>
<evidence type="ECO:0000259" key="2">
    <source>
        <dbReference type="SMART" id="SM00533"/>
    </source>
</evidence>
<dbReference type="SUPFAM" id="SSF55271">
    <property type="entry name" value="DNA repair protein MutS, domain I"/>
    <property type="match status" value="1"/>
</dbReference>
<organism evidence="3 4">
    <name type="scientific">Polychaeton citri CBS 116435</name>
    <dbReference type="NCBI Taxonomy" id="1314669"/>
    <lineage>
        <taxon>Eukaryota</taxon>
        <taxon>Fungi</taxon>
        <taxon>Dikarya</taxon>
        <taxon>Ascomycota</taxon>
        <taxon>Pezizomycotina</taxon>
        <taxon>Dothideomycetes</taxon>
        <taxon>Dothideomycetidae</taxon>
        <taxon>Capnodiales</taxon>
        <taxon>Capnodiaceae</taxon>
        <taxon>Polychaeton</taxon>
    </lineage>
</organism>
<dbReference type="SUPFAM" id="SSF48334">
    <property type="entry name" value="DNA repair protein MutS, domain III"/>
    <property type="match status" value="1"/>
</dbReference>
<dbReference type="PIRSF" id="PIRSF037677">
    <property type="entry name" value="DNA_mis_repair_Msh6"/>
    <property type="match status" value="1"/>
</dbReference>
<protein>
    <recommendedName>
        <fullName evidence="2">DNA mismatch repair protein MutS core domain-containing protein</fullName>
    </recommendedName>
</protein>
<comment type="caution">
    <text evidence="3">The sequence shown here is derived from an EMBL/GenBank/DDBJ whole genome shotgun (WGS) entry which is preliminary data.</text>
</comment>
<dbReference type="GO" id="GO:0005739">
    <property type="term" value="C:mitochondrion"/>
    <property type="evidence" value="ECO:0007669"/>
    <property type="project" value="TreeGrafter"/>
</dbReference>
<dbReference type="InterPro" id="IPR007695">
    <property type="entry name" value="DNA_mismatch_repair_MutS-lik_N"/>
</dbReference>
<dbReference type="InterPro" id="IPR016151">
    <property type="entry name" value="DNA_mismatch_repair_MutS_N"/>
</dbReference>
<feature type="region of interest" description="Disordered" evidence="1">
    <location>
        <begin position="60"/>
        <end position="80"/>
    </location>
</feature>
<reference evidence="3" key="1">
    <citation type="journal article" date="2020" name="Stud. Mycol.">
        <title>101 Dothideomycetes genomes: a test case for predicting lifestyles and emergence of pathogens.</title>
        <authorList>
            <person name="Haridas S."/>
            <person name="Albert R."/>
            <person name="Binder M."/>
            <person name="Bloem J."/>
            <person name="Labutti K."/>
            <person name="Salamov A."/>
            <person name="Andreopoulos B."/>
            <person name="Baker S."/>
            <person name="Barry K."/>
            <person name="Bills G."/>
            <person name="Bluhm B."/>
            <person name="Cannon C."/>
            <person name="Castanera R."/>
            <person name="Culley D."/>
            <person name="Daum C."/>
            <person name="Ezra D."/>
            <person name="Gonzalez J."/>
            <person name="Henrissat B."/>
            <person name="Kuo A."/>
            <person name="Liang C."/>
            <person name="Lipzen A."/>
            <person name="Lutzoni F."/>
            <person name="Magnuson J."/>
            <person name="Mondo S."/>
            <person name="Nolan M."/>
            <person name="Ohm R."/>
            <person name="Pangilinan J."/>
            <person name="Park H.-J."/>
            <person name="Ramirez L."/>
            <person name="Alfaro M."/>
            <person name="Sun H."/>
            <person name="Tritt A."/>
            <person name="Yoshinaga Y."/>
            <person name="Zwiers L.-H."/>
            <person name="Turgeon B."/>
            <person name="Goodwin S."/>
            <person name="Spatafora J."/>
            <person name="Crous P."/>
            <person name="Grigoriev I."/>
        </authorList>
    </citation>
    <scope>NUCLEOTIDE SEQUENCE</scope>
    <source>
        <strain evidence="3">CBS 116435</strain>
    </source>
</reference>
<dbReference type="AlphaFoldDB" id="A0A9P4PZ45"/>
<dbReference type="GO" id="GO:0140664">
    <property type="term" value="F:ATP-dependent DNA damage sensor activity"/>
    <property type="evidence" value="ECO:0007669"/>
    <property type="project" value="InterPro"/>
</dbReference>
<dbReference type="Gene3D" id="3.30.420.110">
    <property type="entry name" value="MutS, connector domain"/>
    <property type="match status" value="1"/>
</dbReference>
<dbReference type="InterPro" id="IPR017261">
    <property type="entry name" value="DNA_mismatch_repair_MutS/MSH"/>
</dbReference>
<gene>
    <name evidence="3" type="ORF">K431DRAFT_289184</name>
</gene>
<dbReference type="InterPro" id="IPR007860">
    <property type="entry name" value="DNA_mmatch_repair_MutS_con_dom"/>
</dbReference>
<dbReference type="EMBL" id="MU003864">
    <property type="protein sequence ID" value="KAF2716724.1"/>
    <property type="molecule type" value="Genomic_DNA"/>
</dbReference>
<dbReference type="InterPro" id="IPR027417">
    <property type="entry name" value="P-loop_NTPase"/>
</dbReference>
<evidence type="ECO:0000313" key="3">
    <source>
        <dbReference type="EMBL" id="KAF2716724.1"/>
    </source>
</evidence>
<dbReference type="Pfam" id="PF05188">
    <property type="entry name" value="MutS_II"/>
    <property type="match status" value="1"/>
</dbReference>
<sequence>MHLRILHSRGRGFHHTLRLHALHSSSPLCLYGAASIPITPHTISAIRGAKTKTKIKAKDLPQGVLSPLPQHEDPPPPEKSYPTVLQQHLNNIRKFKNCIVLTRIGDFYELYFDQVDQYAPLVNLKKAVRRTALGDVPMAGFQYTQLERYLKMFVQDLGKQVAISEQVRIPEEERTARGGQQQYDRKVTRVVTAGTLVDESFVDPFENSYLLSLAFDRSADLEETRQEGERRSTQVGLAWVDLSSGDFFTQISDLATLPSVIARIAPKEIVLDTSMQQIDQTRLQRMLGDGSFSLNFHQPTKIETSIESWQPLLEYSMEEEKCSTFSMPEITAGSTILDYSQKHLLDMNIQLRQPMRRSDDEFMSIDKQSLRGLEIRTTLRDGLFTGSLLHTVRRTVTKSGARLLSQRLVSPSMSLFVINNRLNLVEEMLSQDILRETLVSLLRRTFDTLRLLQKFSLGRGDADDMLGLARTIQIMQSIFGLLQDHVSKKESSLHIHAKTQQRFLQLQFIQDILDRFKLGSALKLAQRIIDAIDEEGLSQRFFTEQQEQLEAAGMAEEVEEAEAAGEETPSLARRAAASKKFSKASAADNITDEIWIMRKAASSTLSRAHDELDKLQQAKLDLGARLRSEMSADSLTLKWSAQLGHFCHIKGKDAKNDSLYVGTRTIGSTKSTRSFYLTDWTHLGIRIDDAKRRIRSEEERVFSLLRVAVIENLVKLRRNAFILDELDVACSSATVAKEKNWIRPVITSKPNHNIIGGRHPMVDTGLREQGRIFTSNDCSVGSGEKIYLITGPNMGAA</sequence>
<dbReference type="Proteomes" id="UP000799441">
    <property type="component" value="Unassembled WGS sequence"/>
</dbReference>
<dbReference type="InterPro" id="IPR045076">
    <property type="entry name" value="MutS"/>
</dbReference>
<dbReference type="SMART" id="SM00533">
    <property type="entry name" value="MUTSd"/>
    <property type="match status" value="1"/>
</dbReference>
<dbReference type="InterPro" id="IPR007696">
    <property type="entry name" value="DNA_mismatch_repair_MutS_core"/>
</dbReference>
<dbReference type="PANTHER" id="PTHR11361:SF34">
    <property type="entry name" value="DNA MISMATCH REPAIR PROTEIN MSH1, MITOCHONDRIAL"/>
    <property type="match status" value="1"/>
</dbReference>
<dbReference type="Gene3D" id="1.10.1420.10">
    <property type="match status" value="1"/>
</dbReference>
<feature type="domain" description="DNA mismatch repair protein MutS core" evidence="2">
    <location>
        <begin position="383"/>
        <end position="765"/>
    </location>
</feature>
<keyword evidence="4" id="KW-1185">Reference proteome</keyword>
<proteinExistence type="predicted"/>
<accession>A0A9P4PZ45</accession>
<dbReference type="Gene3D" id="3.40.50.300">
    <property type="entry name" value="P-loop containing nucleotide triphosphate hydrolases"/>
    <property type="match status" value="1"/>
</dbReference>
<dbReference type="InterPro" id="IPR036678">
    <property type="entry name" value="MutS_con_dom_sf"/>
</dbReference>
<dbReference type="InterPro" id="IPR036187">
    <property type="entry name" value="DNA_mismatch_repair_MutS_sf"/>
</dbReference>
<name>A0A9P4PZ45_9PEZI</name>
<evidence type="ECO:0000313" key="4">
    <source>
        <dbReference type="Proteomes" id="UP000799441"/>
    </source>
</evidence>
<dbReference type="Pfam" id="PF01624">
    <property type="entry name" value="MutS_I"/>
    <property type="match status" value="1"/>
</dbReference>
<dbReference type="Pfam" id="PF05192">
    <property type="entry name" value="MutS_III"/>
    <property type="match status" value="1"/>
</dbReference>
<evidence type="ECO:0000256" key="1">
    <source>
        <dbReference type="SAM" id="MobiDB-lite"/>
    </source>
</evidence>
<dbReference type="GO" id="GO:0005524">
    <property type="term" value="F:ATP binding"/>
    <property type="evidence" value="ECO:0007669"/>
    <property type="project" value="InterPro"/>
</dbReference>
<dbReference type="GO" id="GO:0043504">
    <property type="term" value="P:mitochondrial DNA repair"/>
    <property type="evidence" value="ECO:0007669"/>
    <property type="project" value="TreeGrafter"/>
</dbReference>
<dbReference type="GO" id="GO:0006298">
    <property type="term" value="P:mismatch repair"/>
    <property type="evidence" value="ECO:0007669"/>
    <property type="project" value="InterPro"/>
</dbReference>
<dbReference type="SUPFAM" id="SSF53150">
    <property type="entry name" value="DNA repair protein MutS, domain II"/>
    <property type="match status" value="1"/>
</dbReference>
<dbReference type="PANTHER" id="PTHR11361">
    <property type="entry name" value="DNA MISMATCH REPAIR PROTEIN MUTS FAMILY MEMBER"/>
    <property type="match status" value="1"/>
</dbReference>
<dbReference type="GO" id="GO:0030983">
    <property type="term" value="F:mismatched DNA binding"/>
    <property type="evidence" value="ECO:0007669"/>
    <property type="project" value="InterPro"/>
</dbReference>
<dbReference type="GO" id="GO:0005634">
    <property type="term" value="C:nucleus"/>
    <property type="evidence" value="ECO:0007669"/>
    <property type="project" value="TreeGrafter"/>
</dbReference>